<dbReference type="AlphaFoldDB" id="A0A0P6YW46"/>
<organism evidence="2 3">
    <name type="scientific">Ardenticatena maritima</name>
    <dbReference type="NCBI Taxonomy" id="872965"/>
    <lineage>
        <taxon>Bacteria</taxon>
        <taxon>Bacillati</taxon>
        <taxon>Chloroflexota</taxon>
        <taxon>Ardenticatenia</taxon>
        <taxon>Ardenticatenales</taxon>
        <taxon>Ardenticatenaceae</taxon>
        <taxon>Ardenticatena</taxon>
    </lineage>
</organism>
<accession>A0A0P6YW46</accession>
<comment type="caution">
    <text evidence="2">The sequence shown here is derived from an EMBL/GenBank/DDBJ whole genome shotgun (WGS) entry which is preliminary data.</text>
</comment>
<protein>
    <submittedName>
        <fullName evidence="2">Uncharacterized protein</fullName>
    </submittedName>
</protein>
<proteinExistence type="predicted"/>
<dbReference type="EMBL" id="LGKN01000003">
    <property type="protein sequence ID" value="KPL89364.1"/>
    <property type="molecule type" value="Genomic_DNA"/>
</dbReference>
<evidence type="ECO:0000313" key="2">
    <source>
        <dbReference type="EMBL" id="KPL89364.1"/>
    </source>
</evidence>
<dbReference type="RefSeq" id="WP_060687159.1">
    <property type="nucleotide sequence ID" value="NZ_LGKN01000003.1"/>
</dbReference>
<keyword evidence="1" id="KW-1133">Transmembrane helix</keyword>
<dbReference type="Proteomes" id="UP000050502">
    <property type="component" value="Unassembled WGS sequence"/>
</dbReference>
<gene>
    <name evidence="2" type="ORF">SE16_02595</name>
</gene>
<evidence type="ECO:0000313" key="3">
    <source>
        <dbReference type="Proteomes" id="UP000050502"/>
    </source>
</evidence>
<feature type="transmembrane region" description="Helical" evidence="1">
    <location>
        <begin position="496"/>
        <end position="521"/>
    </location>
</feature>
<reference evidence="2 3" key="1">
    <citation type="submission" date="2015-07" db="EMBL/GenBank/DDBJ databases">
        <title>Whole genome sequence of Ardenticatena maritima DSM 23922.</title>
        <authorList>
            <person name="Hemp J."/>
            <person name="Ward L.M."/>
            <person name="Pace L.A."/>
            <person name="Fischer W.W."/>
        </authorList>
    </citation>
    <scope>NUCLEOTIDE SEQUENCE [LARGE SCALE GENOMIC DNA]</scope>
    <source>
        <strain evidence="2 3">110S</strain>
    </source>
</reference>
<keyword evidence="1" id="KW-0812">Transmembrane</keyword>
<name>A0A0P6YW46_9CHLR</name>
<evidence type="ECO:0000256" key="1">
    <source>
        <dbReference type="SAM" id="Phobius"/>
    </source>
</evidence>
<sequence length="535" mass="58509">MQTPVRWMTAPPLWPSLVADHNRDALARPMLLRFASDTFMQDLQRLLAEAPETLATYEAVPESFQARPAGTAPDAWVSPPPPMLKLYQPAHGHFYLVAVSLVCERPGLPDRTVAPPQGERMGFVLRRVVNGQEHARLGQGTDAAWFPIESGSETTLLDGEELRPLVAMPVQQNGRTRRLLVGFLPTAEQETLDGAPALPATPPPDEEDPRMTAFNTRIISALETLAQGGSALPDDAAETASLFALLDLLDFFMLEIPTLHEAIVYGHPPDAHTAERALYDKLANADTNEDGVGDGWRIGGASWLDALQTVWEHKDELNTSGAITGTAYDLRNSTPPLETIINELPALVEAALPVQPITAHLALGTVTIAPPPHYIVRCVYERPGCQPLPFTPTDPAQADALAQHTRERTVSAPSVPFTIAAFFDPDAPMRPVRITMPDTSLQNLRKYQQNVSIVLSKKLRQQICQLSGVSMSDIEDGDLNDCDTGFNIGMICSMSIPIITICALVLLLIVVNLLNIVFWWLPFFKICIPVPTAED</sequence>
<keyword evidence="1" id="KW-0472">Membrane</keyword>